<evidence type="ECO:0000259" key="1">
    <source>
        <dbReference type="Pfam" id="PF04149"/>
    </source>
</evidence>
<sequence length="93" mass="9666">MNSPELNWLKSSYSGGEGGECLEVAYTWRKSTYSDGEGGECLELAACPHTIHVRDSKNPTGPALALSPAAWAQFLPYGSGSSPSTSGAPTADS</sequence>
<gene>
    <name evidence="2" type="ORF">BM536_032595</name>
</gene>
<reference evidence="2 3" key="2">
    <citation type="submission" date="2017-02" db="EMBL/GenBank/DDBJ databases">
        <title>Draft genome sequence of Streptomyces phaeoluteigriseus type strain DSM41896.</title>
        <authorList>
            <person name="Salih T.S."/>
            <person name="Algora Gallardo L."/>
            <person name="Melo Santos T."/>
            <person name="Filgueira Martinez S."/>
            <person name="Herron P.R."/>
        </authorList>
    </citation>
    <scope>NUCLEOTIDE SEQUENCE [LARGE SCALE GENOMIC DNA]</scope>
    <source>
        <strain evidence="2 3">DSM 41896</strain>
    </source>
</reference>
<comment type="caution">
    <text evidence="2">The sequence shown here is derived from an EMBL/GenBank/DDBJ whole genome shotgun (WGS) entry which is preliminary data.</text>
</comment>
<feature type="domain" description="DUF397" evidence="1">
    <location>
        <begin position="27"/>
        <end position="75"/>
    </location>
</feature>
<protein>
    <submittedName>
        <fullName evidence="2">DUF397 domain-containing protein</fullName>
    </submittedName>
</protein>
<dbReference type="InterPro" id="IPR007278">
    <property type="entry name" value="DUF397"/>
</dbReference>
<name>A0A1V6MK40_9ACTN</name>
<accession>A0A1V6MK40</accession>
<reference evidence="3" key="1">
    <citation type="submission" date="2016-11" db="EMBL/GenBank/DDBJ databases">
        <authorList>
            <person name="Schniete J.K."/>
            <person name="Salih T."/>
            <person name="Algora Gallardo L."/>
            <person name="Martinez Fernandez S."/>
            <person name="Herron P.R."/>
        </authorList>
    </citation>
    <scope>NUCLEOTIDE SEQUENCE [LARGE SCALE GENOMIC DNA]</scope>
    <source>
        <strain evidence="3">DSM 41896</strain>
    </source>
</reference>
<proteinExistence type="predicted"/>
<dbReference type="RefSeq" id="WP_073494725.1">
    <property type="nucleotide sequence ID" value="NZ_MPOH02000019.1"/>
</dbReference>
<dbReference type="AlphaFoldDB" id="A0A1V6MK40"/>
<dbReference type="Proteomes" id="UP000184286">
    <property type="component" value="Unassembled WGS sequence"/>
</dbReference>
<feature type="domain" description="DUF397" evidence="1">
    <location>
        <begin position="6"/>
        <end position="25"/>
    </location>
</feature>
<organism evidence="2 3">
    <name type="scientific">Streptomyces phaeoluteigriseus</name>
    <dbReference type="NCBI Taxonomy" id="114686"/>
    <lineage>
        <taxon>Bacteria</taxon>
        <taxon>Bacillati</taxon>
        <taxon>Actinomycetota</taxon>
        <taxon>Actinomycetes</taxon>
        <taxon>Kitasatosporales</taxon>
        <taxon>Streptomycetaceae</taxon>
        <taxon>Streptomyces</taxon>
        <taxon>Streptomyces aurantiacus group</taxon>
    </lineage>
</organism>
<dbReference type="EMBL" id="MPOH02000019">
    <property type="protein sequence ID" value="OQD52819.1"/>
    <property type="molecule type" value="Genomic_DNA"/>
</dbReference>
<dbReference type="STRING" id="114686.BM536_032595"/>
<dbReference type="Pfam" id="PF04149">
    <property type="entry name" value="DUF397"/>
    <property type="match status" value="2"/>
</dbReference>
<evidence type="ECO:0000313" key="2">
    <source>
        <dbReference type="EMBL" id="OQD52819.1"/>
    </source>
</evidence>
<evidence type="ECO:0000313" key="3">
    <source>
        <dbReference type="Proteomes" id="UP000184286"/>
    </source>
</evidence>